<comment type="caution">
    <text evidence="1">The sequence shown here is derived from an EMBL/GenBank/DDBJ whole genome shotgun (WGS) entry which is preliminary data.</text>
</comment>
<sequence>MLPQLYSVQFNKSCKGELKDPIFTSLLVGHVEEVIMHWPSVIPRVIIIWILANGILELDVWYDFIIHQKYLLVGHTQIEID</sequence>
<accession>A0ABQ9GWL4</accession>
<evidence type="ECO:0000313" key="1">
    <source>
        <dbReference type="EMBL" id="KAJ8876417.1"/>
    </source>
</evidence>
<dbReference type="Proteomes" id="UP001159363">
    <property type="component" value="Chromosome 7"/>
</dbReference>
<evidence type="ECO:0000313" key="2">
    <source>
        <dbReference type="Proteomes" id="UP001159363"/>
    </source>
</evidence>
<protein>
    <submittedName>
        <fullName evidence="1">Uncharacterized protein</fullName>
    </submittedName>
</protein>
<reference evidence="1 2" key="1">
    <citation type="submission" date="2023-02" db="EMBL/GenBank/DDBJ databases">
        <title>LHISI_Scaffold_Assembly.</title>
        <authorList>
            <person name="Stuart O.P."/>
            <person name="Cleave R."/>
            <person name="Magrath M.J.L."/>
            <person name="Mikheyev A.S."/>
        </authorList>
    </citation>
    <scope>NUCLEOTIDE SEQUENCE [LARGE SCALE GENOMIC DNA]</scope>
    <source>
        <strain evidence="1">Daus_M_001</strain>
        <tissue evidence="1">Leg muscle</tissue>
    </source>
</reference>
<proteinExistence type="predicted"/>
<organism evidence="1 2">
    <name type="scientific">Dryococelus australis</name>
    <dbReference type="NCBI Taxonomy" id="614101"/>
    <lineage>
        <taxon>Eukaryota</taxon>
        <taxon>Metazoa</taxon>
        <taxon>Ecdysozoa</taxon>
        <taxon>Arthropoda</taxon>
        <taxon>Hexapoda</taxon>
        <taxon>Insecta</taxon>
        <taxon>Pterygota</taxon>
        <taxon>Neoptera</taxon>
        <taxon>Polyneoptera</taxon>
        <taxon>Phasmatodea</taxon>
        <taxon>Verophasmatodea</taxon>
        <taxon>Anareolatae</taxon>
        <taxon>Phasmatidae</taxon>
        <taxon>Eurycanthinae</taxon>
        <taxon>Dryococelus</taxon>
    </lineage>
</organism>
<keyword evidence="2" id="KW-1185">Reference proteome</keyword>
<name>A0ABQ9GWL4_9NEOP</name>
<gene>
    <name evidence="1" type="ORF">PR048_020862</name>
</gene>
<dbReference type="EMBL" id="JARBHB010000008">
    <property type="protein sequence ID" value="KAJ8876417.1"/>
    <property type="molecule type" value="Genomic_DNA"/>
</dbReference>